<keyword evidence="6 9" id="KW-0472">Membrane</keyword>
<dbReference type="PIRSF" id="PIRSF016379">
    <property type="entry name" value="ENT"/>
    <property type="match status" value="1"/>
</dbReference>
<dbReference type="PANTHER" id="PTHR10332:SF77">
    <property type="entry name" value="EQUILIBRATIVE NUCLEOTIDE TRANSPORTER 8"/>
    <property type="match status" value="1"/>
</dbReference>
<evidence type="ECO:0000256" key="8">
    <source>
        <dbReference type="SAM" id="MobiDB-lite"/>
    </source>
</evidence>
<evidence type="ECO:0000256" key="2">
    <source>
        <dbReference type="ARBA" id="ARBA00007965"/>
    </source>
</evidence>
<keyword evidence="3" id="KW-0813">Transport</keyword>
<evidence type="ECO:0000256" key="1">
    <source>
        <dbReference type="ARBA" id="ARBA00004141"/>
    </source>
</evidence>
<evidence type="ECO:0000256" key="6">
    <source>
        <dbReference type="ARBA" id="ARBA00023136"/>
    </source>
</evidence>
<name>A0A4S4ESR3_CAMSN</name>
<evidence type="ECO:0000256" key="7">
    <source>
        <dbReference type="ARBA" id="ARBA00044504"/>
    </source>
</evidence>
<accession>A0A4S4ESR3</accession>
<comment type="similarity">
    <text evidence="7">Belongs to the major facilitator superfamily. Phosphate:H(+) symporter (TC 2.A.1.9) family.</text>
</comment>
<proteinExistence type="inferred from homology"/>
<dbReference type="GO" id="GO:0005337">
    <property type="term" value="F:nucleoside transmembrane transporter activity"/>
    <property type="evidence" value="ECO:0007669"/>
    <property type="project" value="InterPro"/>
</dbReference>
<dbReference type="InterPro" id="IPR036259">
    <property type="entry name" value="MFS_trans_sf"/>
</dbReference>
<protein>
    <recommendedName>
        <fullName evidence="12">Equilibrative nucleotide transporter 8</fullName>
    </recommendedName>
</protein>
<dbReference type="EMBL" id="SDRB02002214">
    <property type="protein sequence ID" value="THG19900.1"/>
    <property type="molecule type" value="Genomic_DNA"/>
</dbReference>
<feature type="transmembrane region" description="Helical" evidence="9">
    <location>
        <begin position="104"/>
        <end position="124"/>
    </location>
</feature>
<comment type="caution">
    <text evidence="10">The sequence shown here is derived from an EMBL/GenBank/DDBJ whole genome shotgun (WGS) entry which is preliminary data.</text>
</comment>
<feature type="region of interest" description="Disordered" evidence="8">
    <location>
        <begin position="1"/>
        <end position="23"/>
    </location>
</feature>
<dbReference type="PRINTS" id="PR01130">
    <property type="entry name" value="DERENTRNSPRT"/>
</dbReference>
<feature type="transmembrane region" description="Helical" evidence="9">
    <location>
        <begin position="259"/>
        <end position="279"/>
    </location>
</feature>
<comment type="similarity">
    <text evidence="2">Belongs to the SLC29A/ENT transporter (TC 2.A.57) family.</text>
</comment>
<reference evidence="10 11" key="1">
    <citation type="journal article" date="2018" name="Proc. Natl. Acad. Sci. U.S.A.">
        <title>Draft genome sequence of Camellia sinensis var. sinensis provides insights into the evolution of the tea genome and tea quality.</title>
        <authorList>
            <person name="Wei C."/>
            <person name="Yang H."/>
            <person name="Wang S."/>
            <person name="Zhao J."/>
            <person name="Liu C."/>
            <person name="Gao L."/>
            <person name="Xia E."/>
            <person name="Lu Y."/>
            <person name="Tai Y."/>
            <person name="She G."/>
            <person name="Sun J."/>
            <person name="Cao H."/>
            <person name="Tong W."/>
            <person name="Gao Q."/>
            <person name="Li Y."/>
            <person name="Deng W."/>
            <person name="Jiang X."/>
            <person name="Wang W."/>
            <person name="Chen Q."/>
            <person name="Zhang S."/>
            <person name="Li H."/>
            <person name="Wu J."/>
            <person name="Wang P."/>
            <person name="Li P."/>
            <person name="Shi C."/>
            <person name="Zheng F."/>
            <person name="Jian J."/>
            <person name="Huang B."/>
            <person name="Shan D."/>
            <person name="Shi M."/>
            <person name="Fang C."/>
            <person name="Yue Y."/>
            <person name="Li F."/>
            <person name="Li D."/>
            <person name="Wei S."/>
            <person name="Han B."/>
            <person name="Jiang C."/>
            <person name="Yin Y."/>
            <person name="Xia T."/>
            <person name="Zhang Z."/>
            <person name="Bennetzen J.L."/>
            <person name="Zhao S."/>
            <person name="Wan X."/>
        </authorList>
    </citation>
    <scope>NUCLEOTIDE SEQUENCE [LARGE SCALE GENOMIC DNA]</scope>
    <source>
        <strain evidence="11">cv. Shuchazao</strain>
        <tissue evidence="10">Leaf</tissue>
    </source>
</reference>
<feature type="transmembrane region" description="Helical" evidence="9">
    <location>
        <begin position="322"/>
        <end position="346"/>
    </location>
</feature>
<keyword evidence="11" id="KW-1185">Reference proteome</keyword>
<evidence type="ECO:0000256" key="3">
    <source>
        <dbReference type="ARBA" id="ARBA00022448"/>
    </source>
</evidence>
<dbReference type="PANTHER" id="PTHR10332">
    <property type="entry name" value="EQUILIBRATIVE NUCLEOSIDE TRANSPORTER"/>
    <property type="match status" value="1"/>
</dbReference>
<dbReference type="InterPro" id="IPR002259">
    <property type="entry name" value="Eqnu_transpt"/>
</dbReference>
<organism evidence="10 11">
    <name type="scientific">Camellia sinensis var. sinensis</name>
    <name type="common">China tea</name>
    <dbReference type="NCBI Taxonomy" id="542762"/>
    <lineage>
        <taxon>Eukaryota</taxon>
        <taxon>Viridiplantae</taxon>
        <taxon>Streptophyta</taxon>
        <taxon>Embryophyta</taxon>
        <taxon>Tracheophyta</taxon>
        <taxon>Spermatophyta</taxon>
        <taxon>Magnoliopsida</taxon>
        <taxon>eudicotyledons</taxon>
        <taxon>Gunneridae</taxon>
        <taxon>Pentapetalae</taxon>
        <taxon>asterids</taxon>
        <taxon>Ericales</taxon>
        <taxon>Theaceae</taxon>
        <taxon>Camellia</taxon>
    </lineage>
</organism>
<evidence type="ECO:0000256" key="4">
    <source>
        <dbReference type="ARBA" id="ARBA00022692"/>
    </source>
</evidence>
<feature type="transmembrane region" description="Helical" evidence="9">
    <location>
        <begin position="352"/>
        <end position="373"/>
    </location>
</feature>
<dbReference type="GO" id="GO:0005886">
    <property type="term" value="C:plasma membrane"/>
    <property type="evidence" value="ECO:0007669"/>
    <property type="project" value="TreeGrafter"/>
</dbReference>
<evidence type="ECO:0000313" key="11">
    <source>
        <dbReference type="Proteomes" id="UP000306102"/>
    </source>
</evidence>
<feature type="transmembrane region" description="Helical" evidence="9">
    <location>
        <begin position="32"/>
        <end position="52"/>
    </location>
</feature>
<dbReference type="Pfam" id="PF01733">
    <property type="entry name" value="Nucleoside_tran"/>
    <property type="match status" value="2"/>
</dbReference>
<evidence type="ECO:0000256" key="5">
    <source>
        <dbReference type="ARBA" id="ARBA00022989"/>
    </source>
</evidence>
<sequence length="460" mass="50660">MQKQQAMEDVKVTGDHDDNHQNSEPIRDTYKIAYLIHFVLGAGNLLPWNALITAVDYFGSLYPSRHVEKVFSVAYMSSSLLVLVLMMSWVCWSKKLSFRLRMNLGFSMFVLSIMVTPTLDWASYSSGSKGSSNGAYVVTVGSVVVCGLADGLIGGSLIGSAGRLPKEYTQAVFAGTASSGVLVSILRIITKASLPQTAQGLRKSAHLYFIVSTVILLGCIVCCNLLYKLPVMQQYYKLLRDDLPSSKPEFWEVARKIRWPSFGVFMIYTVTLSIFPGFIAENLESRILKDWYPVMLITMYNISDLIGKSLTATYVVRSIGKATWACIARLLFYPLFTVCLHGPNWLKTEVPMAFLTITLGLTNGYLTSVIMILTPKSVPASEAEVSAVVMAVFLGMGLVAGSVLDGFMEFGCLKASFSIAQGGGPQGRKDQLRWRYICMHSQLPCFLVKFPQLDSNCASA</sequence>
<feature type="transmembrane region" description="Helical" evidence="9">
    <location>
        <begin position="72"/>
        <end position="92"/>
    </location>
</feature>
<dbReference type="AlphaFoldDB" id="A0A4S4ESR3"/>
<feature type="transmembrane region" description="Helical" evidence="9">
    <location>
        <begin position="291"/>
        <end position="310"/>
    </location>
</feature>
<feature type="transmembrane region" description="Helical" evidence="9">
    <location>
        <begin position="136"/>
        <end position="159"/>
    </location>
</feature>
<feature type="transmembrane region" description="Helical" evidence="9">
    <location>
        <begin position="171"/>
        <end position="190"/>
    </location>
</feature>
<feature type="transmembrane region" description="Helical" evidence="9">
    <location>
        <begin position="385"/>
        <end position="404"/>
    </location>
</feature>
<evidence type="ECO:0008006" key="12">
    <source>
        <dbReference type="Google" id="ProtNLM"/>
    </source>
</evidence>
<dbReference type="SUPFAM" id="SSF103473">
    <property type="entry name" value="MFS general substrate transporter"/>
    <property type="match status" value="1"/>
</dbReference>
<feature type="transmembrane region" description="Helical" evidence="9">
    <location>
        <begin position="205"/>
        <end position="227"/>
    </location>
</feature>
<keyword evidence="5 9" id="KW-1133">Transmembrane helix</keyword>
<evidence type="ECO:0000256" key="9">
    <source>
        <dbReference type="SAM" id="Phobius"/>
    </source>
</evidence>
<gene>
    <name evidence="10" type="ORF">TEA_016110</name>
</gene>
<dbReference type="Proteomes" id="UP000306102">
    <property type="component" value="Unassembled WGS sequence"/>
</dbReference>
<evidence type="ECO:0000313" key="10">
    <source>
        <dbReference type="EMBL" id="THG19900.1"/>
    </source>
</evidence>
<comment type="subcellular location">
    <subcellularLocation>
        <location evidence="1">Membrane</location>
        <topology evidence="1">Multi-pass membrane protein</topology>
    </subcellularLocation>
</comment>
<keyword evidence="4 9" id="KW-0812">Transmembrane</keyword>